<evidence type="ECO:0000256" key="1">
    <source>
        <dbReference type="ARBA" id="ARBA00024347"/>
    </source>
</evidence>
<dbReference type="AlphaFoldDB" id="A0AAV7MQN0"/>
<evidence type="ECO:0000259" key="2">
    <source>
        <dbReference type="Pfam" id="PF00644"/>
    </source>
</evidence>
<name>A0AAV7MQN0_PLEWA</name>
<dbReference type="PANTHER" id="PTHR36542:SF2">
    <property type="entry name" value="GIG2-LIKE PROTEIN DRED-RELATED"/>
    <property type="match status" value="1"/>
</dbReference>
<evidence type="ECO:0000313" key="4">
    <source>
        <dbReference type="Proteomes" id="UP001066276"/>
    </source>
</evidence>
<organism evidence="3 4">
    <name type="scientific">Pleurodeles waltl</name>
    <name type="common">Iberian ribbed newt</name>
    <dbReference type="NCBI Taxonomy" id="8319"/>
    <lineage>
        <taxon>Eukaryota</taxon>
        <taxon>Metazoa</taxon>
        <taxon>Chordata</taxon>
        <taxon>Craniata</taxon>
        <taxon>Vertebrata</taxon>
        <taxon>Euteleostomi</taxon>
        <taxon>Amphibia</taxon>
        <taxon>Batrachia</taxon>
        <taxon>Caudata</taxon>
        <taxon>Salamandroidea</taxon>
        <taxon>Salamandridae</taxon>
        <taxon>Pleurodelinae</taxon>
        <taxon>Pleurodeles</taxon>
    </lineage>
</organism>
<dbReference type="GO" id="GO:0005737">
    <property type="term" value="C:cytoplasm"/>
    <property type="evidence" value="ECO:0007669"/>
    <property type="project" value="TreeGrafter"/>
</dbReference>
<dbReference type="Gene3D" id="3.90.175.10">
    <property type="entry name" value="Diphtheria Toxin, domain 1"/>
    <property type="match status" value="1"/>
</dbReference>
<keyword evidence="4" id="KW-1185">Reference proteome</keyword>
<feature type="domain" description="PARP catalytic" evidence="2">
    <location>
        <begin position="86"/>
        <end position="162"/>
    </location>
</feature>
<dbReference type="InterPro" id="IPR012317">
    <property type="entry name" value="Poly(ADP-ribose)pol_cat_dom"/>
</dbReference>
<accession>A0AAV7MQN0</accession>
<comment type="caution">
    <text evidence="3">The sequence shown here is derived from an EMBL/GenBank/DDBJ whole genome shotgun (WGS) entry which is preliminary data.</text>
</comment>
<reference evidence="3" key="1">
    <citation type="journal article" date="2022" name="bioRxiv">
        <title>Sequencing and chromosome-scale assembly of the giantPleurodeles waltlgenome.</title>
        <authorList>
            <person name="Brown T."/>
            <person name="Elewa A."/>
            <person name="Iarovenko S."/>
            <person name="Subramanian E."/>
            <person name="Araus A.J."/>
            <person name="Petzold A."/>
            <person name="Susuki M."/>
            <person name="Suzuki K.-i.T."/>
            <person name="Hayashi T."/>
            <person name="Toyoda A."/>
            <person name="Oliveira C."/>
            <person name="Osipova E."/>
            <person name="Leigh N.D."/>
            <person name="Simon A."/>
            <person name="Yun M.H."/>
        </authorList>
    </citation>
    <scope>NUCLEOTIDE SEQUENCE</scope>
    <source>
        <strain evidence="3">20211129_DDA</strain>
        <tissue evidence="3">Liver</tissue>
    </source>
</reference>
<gene>
    <name evidence="3" type="ORF">NDU88_003091</name>
</gene>
<protein>
    <recommendedName>
        <fullName evidence="2">PARP catalytic domain-containing protein</fullName>
    </recommendedName>
</protein>
<dbReference type="SUPFAM" id="SSF56399">
    <property type="entry name" value="ADP-ribosylation"/>
    <property type="match status" value="1"/>
</dbReference>
<dbReference type="Pfam" id="PF00644">
    <property type="entry name" value="PARP"/>
    <property type="match status" value="1"/>
</dbReference>
<dbReference type="PANTHER" id="PTHR36542">
    <property type="entry name" value="GIG2-LIKE PROTEIN DRED-RELATED"/>
    <property type="match status" value="1"/>
</dbReference>
<proteinExistence type="inferred from homology"/>
<dbReference type="GO" id="GO:0003950">
    <property type="term" value="F:NAD+ poly-ADP-ribosyltransferase activity"/>
    <property type="evidence" value="ECO:0007669"/>
    <property type="project" value="InterPro"/>
</dbReference>
<dbReference type="Proteomes" id="UP001066276">
    <property type="component" value="Chromosome 9"/>
</dbReference>
<evidence type="ECO:0000313" key="3">
    <source>
        <dbReference type="EMBL" id="KAJ1105686.1"/>
    </source>
</evidence>
<comment type="similarity">
    <text evidence="1">Belongs to the ARTD/PARP family.</text>
</comment>
<dbReference type="EMBL" id="JANPWB010000013">
    <property type="protein sequence ID" value="KAJ1105686.1"/>
    <property type="molecule type" value="Genomic_DNA"/>
</dbReference>
<sequence length="224" mass="25311">MVILSRPLPRSTRRSPLESLAFRSFKETAPWQKKQARTKMKLLVAVIVTLFVVFSAALTEDLKDGPSNVLCPHPESVPLLSRSRRSYGRKEYVMYHGTSVNAAFSIIRNGFKPSKDGMLGPGVYVSRDIRKAQGYPANIPPHERVILKVKVRVGKVKKIDRQGHPLQRTWHLYGYDTAWVPPNCGMVPSGLQENCIWDPKRIKILDVVQAPAYAMPQLKSILPR</sequence>